<dbReference type="SUPFAM" id="SSF109604">
    <property type="entry name" value="HD-domain/PDEase-like"/>
    <property type="match status" value="1"/>
</dbReference>
<keyword evidence="3" id="KW-1185">Reference proteome</keyword>
<dbReference type="EMBL" id="BIFT01000001">
    <property type="protein sequence ID" value="GCE27265.1"/>
    <property type="molecule type" value="Genomic_DNA"/>
</dbReference>
<evidence type="ECO:0000313" key="3">
    <source>
        <dbReference type="Proteomes" id="UP000287171"/>
    </source>
</evidence>
<dbReference type="NCBIfam" id="TIGR00277">
    <property type="entry name" value="HDIG"/>
    <property type="match status" value="1"/>
</dbReference>
<feature type="domain" description="HD" evidence="1">
    <location>
        <begin position="22"/>
        <end position="94"/>
    </location>
</feature>
<accession>A0A402B7D7</accession>
<name>A0A402B7D7_9CHLR</name>
<dbReference type="Proteomes" id="UP000287171">
    <property type="component" value="Unassembled WGS sequence"/>
</dbReference>
<comment type="caution">
    <text evidence="2">The sequence shown here is derived from an EMBL/GenBank/DDBJ whole genome shotgun (WGS) entry which is preliminary data.</text>
</comment>
<dbReference type="InterPro" id="IPR006674">
    <property type="entry name" value="HD_domain"/>
</dbReference>
<protein>
    <submittedName>
        <fullName evidence="2">HDIG domain-containing protein</fullName>
    </submittedName>
</protein>
<evidence type="ECO:0000259" key="1">
    <source>
        <dbReference type="Pfam" id="PF01966"/>
    </source>
</evidence>
<evidence type="ECO:0000313" key="2">
    <source>
        <dbReference type="EMBL" id="GCE27265.1"/>
    </source>
</evidence>
<dbReference type="Pfam" id="PF01966">
    <property type="entry name" value="HD"/>
    <property type="match status" value="1"/>
</dbReference>
<dbReference type="InterPro" id="IPR006675">
    <property type="entry name" value="HDIG_dom"/>
</dbReference>
<dbReference type="AlphaFoldDB" id="A0A402B7D7"/>
<dbReference type="RefSeq" id="WP_126627632.1">
    <property type="nucleotide sequence ID" value="NZ_BIFT01000001.1"/>
</dbReference>
<proteinExistence type="predicted"/>
<gene>
    <name evidence="2" type="ORF">KDA_27490</name>
</gene>
<sequence length="200" mass="22211">MPTRDDAYALMTSHVKSESLQKHMLSVEAAMRAYARKYGEDEELWAMTGLLHDSDYEEYPDLKEHTQVAAQWLRDEGYDERIIYAILAHNDVNLESHPRADLLSKGLYACDEITGMITATVLVRPTKSIEGLEVSSVRKKMKSKGFAAGVNREDLVKGAEELGVDLNEHIAFVIQAMTRVAATLGLAGTATPETQQEAIN</sequence>
<reference evidence="3" key="1">
    <citation type="submission" date="2018-12" db="EMBL/GenBank/DDBJ databases">
        <title>Tengunoibacter tsumagoiensis gen. nov., sp. nov., Dictyobacter kobayashii sp. nov., D. alpinus sp. nov., and D. joshuensis sp. nov. and description of Dictyobacteraceae fam. nov. within the order Ktedonobacterales isolated from Tengu-no-mugimeshi.</title>
        <authorList>
            <person name="Wang C.M."/>
            <person name="Zheng Y."/>
            <person name="Sakai Y."/>
            <person name="Toyoda A."/>
            <person name="Minakuchi Y."/>
            <person name="Abe K."/>
            <person name="Yokota A."/>
            <person name="Yabe S."/>
        </authorList>
    </citation>
    <scope>NUCLEOTIDE SEQUENCE [LARGE SCALE GENOMIC DNA]</scope>
    <source>
        <strain evidence="3">Uno16</strain>
    </source>
</reference>
<organism evidence="2 3">
    <name type="scientific">Dictyobacter alpinus</name>
    <dbReference type="NCBI Taxonomy" id="2014873"/>
    <lineage>
        <taxon>Bacteria</taxon>
        <taxon>Bacillati</taxon>
        <taxon>Chloroflexota</taxon>
        <taxon>Ktedonobacteria</taxon>
        <taxon>Ktedonobacterales</taxon>
        <taxon>Dictyobacteraceae</taxon>
        <taxon>Dictyobacter</taxon>
    </lineage>
</organism>
<dbReference type="OrthoDB" id="9801160at2"/>
<dbReference type="PANTHER" id="PTHR38659:SF1">
    <property type="entry name" value="METAL DEPENDENT PHOSPHOHYDROLASE"/>
    <property type="match status" value="1"/>
</dbReference>
<dbReference type="Gene3D" id="1.10.3210.10">
    <property type="entry name" value="Hypothetical protein af1432"/>
    <property type="match status" value="1"/>
</dbReference>
<dbReference type="PANTHER" id="PTHR38659">
    <property type="entry name" value="METAL-DEPENDENT PHOSPHOHYDROLASE"/>
    <property type="match status" value="1"/>
</dbReference>